<keyword evidence="3" id="KW-1185">Reference proteome</keyword>
<accession>A0A2P7QM43</accession>
<evidence type="ECO:0000313" key="3">
    <source>
        <dbReference type="Proteomes" id="UP000241167"/>
    </source>
</evidence>
<dbReference type="OrthoDB" id="8334895at2"/>
<protein>
    <submittedName>
        <fullName evidence="2">Uncharacterized protein</fullName>
    </submittedName>
</protein>
<reference evidence="2 3" key="1">
    <citation type="submission" date="2018-03" db="EMBL/GenBank/DDBJ databases">
        <title>The draft genome of Sphingosinicella sp. GL-C-18.</title>
        <authorList>
            <person name="Liu L."/>
            <person name="Li L."/>
            <person name="Liang L."/>
            <person name="Zhang X."/>
            <person name="Wang T."/>
        </authorList>
    </citation>
    <scope>NUCLEOTIDE SEQUENCE [LARGE SCALE GENOMIC DNA]</scope>
    <source>
        <strain evidence="2 3">GL-C-18</strain>
    </source>
</reference>
<dbReference type="EMBL" id="PXYI01000005">
    <property type="protein sequence ID" value="PSJ39030.1"/>
    <property type="molecule type" value="Genomic_DNA"/>
</dbReference>
<organism evidence="2 3">
    <name type="scientific">Allosphingosinicella deserti</name>
    <dbReference type="NCBI Taxonomy" id="2116704"/>
    <lineage>
        <taxon>Bacteria</taxon>
        <taxon>Pseudomonadati</taxon>
        <taxon>Pseudomonadota</taxon>
        <taxon>Alphaproteobacteria</taxon>
        <taxon>Sphingomonadales</taxon>
        <taxon>Sphingomonadaceae</taxon>
        <taxon>Allosphingosinicella</taxon>
    </lineage>
</organism>
<name>A0A2P7QM43_9SPHN</name>
<sequence length="340" mass="37004">MVDRLEQYRRQVIDAVDAWQGYVCNPYIVAYNEAYKNYTDAFNRQKETDKKRAEMFVSIASLLPGSVLMATAANSSLRVLANKVALQGLARANLKLALGAYQAIGASPTAAFAVGKVLDIVKGEAGNAIKDLVTKAMQNSHDTLASDPLSRDKQLESWLITHRLCATDAAEAIENDRRLGEREKQQAFAALKAAPIAQRPHGSIVPKTLSPKIELGFYMMALLDSDELVTQTGGGSPYGGGRTTSKPIDEMPSSPNYPRAKISTAVGGTSSWVGISRPGADVEKRIDECSTLVFKKPFYGPSGWFGKPDTRKMEELHEAERTLRKLADSTRPLSPLGLKS</sequence>
<dbReference type="AlphaFoldDB" id="A0A2P7QM43"/>
<evidence type="ECO:0000313" key="2">
    <source>
        <dbReference type="EMBL" id="PSJ39030.1"/>
    </source>
</evidence>
<feature type="region of interest" description="Disordered" evidence="1">
    <location>
        <begin position="232"/>
        <end position="256"/>
    </location>
</feature>
<evidence type="ECO:0000256" key="1">
    <source>
        <dbReference type="SAM" id="MobiDB-lite"/>
    </source>
</evidence>
<proteinExistence type="predicted"/>
<comment type="caution">
    <text evidence="2">The sequence shown here is derived from an EMBL/GenBank/DDBJ whole genome shotgun (WGS) entry which is preliminary data.</text>
</comment>
<dbReference type="RefSeq" id="WP_106514228.1">
    <property type="nucleotide sequence ID" value="NZ_PXYI01000005.1"/>
</dbReference>
<feature type="compositionally biased region" description="Gly residues" evidence="1">
    <location>
        <begin position="232"/>
        <end position="242"/>
    </location>
</feature>
<gene>
    <name evidence="2" type="ORF">C7I55_17180</name>
</gene>
<dbReference type="Proteomes" id="UP000241167">
    <property type="component" value="Unassembled WGS sequence"/>
</dbReference>